<evidence type="ECO:0000256" key="4">
    <source>
        <dbReference type="ARBA" id="ARBA00023136"/>
    </source>
</evidence>
<dbReference type="EMBL" id="AKHW03004069">
    <property type="protein sequence ID" value="KYO31579.1"/>
    <property type="molecule type" value="Genomic_DNA"/>
</dbReference>
<dbReference type="InterPro" id="IPR027417">
    <property type="entry name" value="P-loop_NTPase"/>
</dbReference>
<feature type="domain" description="Ig-like" evidence="10">
    <location>
        <begin position="17"/>
        <end position="129"/>
    </location>
</feature>
<dbReference type="GO" id="GO:0050863">
    <property type="term" value="P:regulation of T cell activation"/>
    <property type="evidence" value="ECO:0007669"/>
    <property type="project" value="UniProtKB-ARBA"/>
</dbReference>
<evidence type="ECO:0000256" key="7">
    <source>
        <dbReference type="ARBA" id="ARBA00023319"/>
    </source>
</evidence>
<dbReference type="InterPro" id="IPR036179">
    <property type="entry name" value="Ig-like_dom_sf"/>
</dbReference>
<dbReference type="SUPFAM" id="SSF52540">
    <property type="entry name" value="P-loop containing nucleoside triphosphate hydrolases"/>
    <property type="match status" value="1"/>
</dbReference>
<feature type="domain" description="Ig-like" evidence="10">
    <location>
        <begin position="141"/>
        <end position="225"/>
    </location>
</feature>
<reference evidence="12 13" key="1">
    <citation type="journal article" date="2012" name="Genome Biol.">
        <title>Sequencing three crocodilian genomes to illuminate the evolution of archosaurs and amniotes.</title>
        <authorList>
            <person name="St John J.A."/>
            <person name="Braun E.L."/>
            <person name="Isberg S.R."/>
            <person name="Miles L.G."/>
            <person name="Chong A.Y."/>
            <person name="Gongora J."/>
            <person name="Dalzell P."/>
            <person name="Moran C."/>
            <person name="Bed'hom B."/>
            <person name="Abzhanov A."/>
            <person name="Burgess S.C."/>
            <person name="Cooksey A.M."/>
            <person name="Castoe T.A."/>
            <person name="Crawford N.G."/>
            <person name="Densmore L.D."/>
            <person name="Drew J.C."/>
            <person name="Edwards S.V."/>
            <person name="Faircloth B.C."/>
            <person name="Fujita M.K."/>
            <person name="Greenwold M.J."/>
            <person name="Hoffmann F.G."/>
            <person name="Howard J.M."/>
            <person name="Iguchi T."/>
            <person name="Janes D.E."/>
            <person name="Khan S.Y."/>
            <person name="Kohno S."/>
            <person name="de Koning A.J."/>
            <person name="Lance S.L."/>
            <person name="McCarthy F.M."/>
            <person name="McCormack J.E."/>
            <person name="Merchant M.E."/>
            <person name="Peterson D.G."/>
            <person name="Pollock D.D."/>
            <person name="Pourmand N."/>
            <person name="Raney B.J."/>
            <person name="Roessler K.A."/>
            <person name="Sanford J.R."/>
            <person name="Sawyer R.H."/>
            <person name="Schmidt C.J."/>
            <person name="Triplett E.W."/>
            <person name="Tuberville T.D."/>
            <person name="Venegas-Anaya M."/>
            <person name="Howard J.T."/>
            <person name="Jarvis E.D."/>
            <person name="Guillette L.J.Jr."/>
            <person name="Glenn T.C."/>
            <person name="Green R.E."/>
            <person name="Ray D.A."/>
        </authorList>
    </citation>
    <scope>NUCLEOTIDE SEQUENCE [LARGE SCALE GENOMIC DNA]</scope>
    <source>
        <strain evidence="12">KSC_2009_1</strain>
    </source>
</reference>
<dbReference type="PROSITE" id="PS51717">
    <property type="entry name" value="G_VLIG"/>
    <property type="match status" value="1"/>
</dbReference>
<dbReference type="PANTHER" id="PTHR14819">
    <property type="entry name" value="GTP-BINDING"/>
    <property type="match status" value="1"/>
</dbReference>
<feature type="domain" description="VLIG-type G" evidence="11">
    <location>
        <begin position="902"/>
        <end position="1146"/>
    </location>
</feature>
<proteinExistence type="inferred from homology"/>
<keyword evidence="4 9" id="KW-0472">Membrane</keyword>
<dbReference type="InterPro" id="IPR053896">
    <property type="entry name" value="BTN3A2-like_Ig-C"/>
</dbReference>
<sequence>MEGELHVQKDKHQGTPPRRSDLEHQLKVNAVAGENVTLSCRFKLSSDYLLTKLQIHWHVFRDHAGSVVHSYYDSADQLQDQDVEFRGRTQLFLKELGQGVAALNLSRVQPSDSGDYRCIIINSQDVLIGNVILHVKAPYHPPEIKILSHAGGEVILQCMSSGGYPAAQICWYDGKGNQLNQLEPILLQRDEKGTFQVQSHLPARGHQNNVVCCFLLHSALSQNLSVCETVPAFLNKAEAGHQSTVRNVALFVGITTVIVFMLIPIGLFYWKRRRQSLRASNQTSDEEKDELLSRQPKVERKSLQEFLASLGMENLQSRKLKLRDLLEVSQGSLKEGPTRTTGEIPWHFLRKVMALNGTARSTKLELRDDGIREGEQEPNILVLPTALAPKRCQNPLDILCAVLCCSDPLFQQETLLKMSMCQFALPLVLPPLDTPRATFILWALRGIVKRWRPPALRESQGFQEESLVLAALPTFSFVRLGACSLSKSRVLNQVLSPSQQQNDFFIHRGLECGDVPRQISEGLVEIAWYFPGGRETSEPFQEPIAVTNLRGDVELHWLQFTFLMEVSAAVFVFAESISESQYHRFSCLDDSERKLYFILTPSLNILGKGEGSLDNLVPMQKINQSRLLVKYNTTNDSDLVKSLRSILKQPHKTASLEDMAGTARKLDIQVDEDSEKCQRGKERAIAITKEITDVVEYKNRALKLQGEPWKCLTEVERELCQMKQQGETPTENYKSQLRQNCLRLRTEQQKYGLTGGVEMFKATIEEEVDGKAHYFLRWMTFYLDRISRENRSKLQAKHKEMERASNHSTKRFSELDEFIAGSSLGVEHFLRELGQFYEAEQSRVKEDHLPQSHMKLVHLPGLVADLMLHGFPMELVDGGVSNIPLQWVTDVMMELHSKLRGKSRMLVVTVLGVQSTGKSTLLNTMFGLQFPVSSGRCTRGAFMSLLQVAEDAREDLHCDIILLIDTEGLKAPELAKLEDSYQHDNELATLVVGLSDITIVNTAMENATEMQDVLQIAVHAFLRMKEIGLKPNCQFVHQNVSDVSAHEKNTMDRKRFLEQLNDMTRASARMEKLSQDLTFSAVLNYNPAEHDWYVPSLWHGVPPMASVNLGYSESMCELRKHLIQLLKNWPSNQILEDIPQFLEWVRNLWNGIKHENFLFSFRNSRVAEAYNQLALKYSEWEWRFRKEMHLWVCKKENKIQNQTPQELDLQSLKEELQAKLQGGEKQMLDCLQEYYESGVKNLHLIEKYREDFTRSIFSLKKELEGYSTSKYTEAIEIQKCCHKINNIQAEYRKVLEGKVVSLLEDCRNRRHPLDQRETEREFGSMWKEAVSDLNPIHLQRSQVAQDLELQLKRDLDNRGSAARQKLQDAGSLCNYRTNPLVMAKKYLDSSYFNDVTRSPPWDWWLKVERLVCSLKDECNSYTAEKVHSKADYDETYGRELLHMINEWLQQEDVLNYHASIDFEVDLKFHILGEAAGKFQEMHTKFIQENDPQLRLEMLKQEYLTTFRNLYLEKDTCQQRAKRFCETCLKPALVEHINKQLGIRIIDNIPRHEKTDRYSSRATFQFFILKRLLEMMNFADYLKYINDYNGFIKDEISRDILERYEKKEVIEVLEAEILSAIIKKVRGALQKATDEGGNAVPDFITNFCTVLENDLAIPRGSVEMTLFQITAGIRQFSADVQDSLLTLEQGLASEFKEVTLEQKLSRLQVKPEEELFKRVFGCGQQCPFCGVHCEAETTDHKHHYAHMHRPQGLQRCVDLFTRTRDYSICSSAVESAASFSTKEKTVPFRDYRLYFPDWIISPDVNAEASSYWKFVSKKFNHAFAEEYSTHPVHLPDDWNRITKEQAQESIEKVYSISV</sequence>
<keyword evidence="9" id="KW-0812">Transmembrane</keyword>
<comment type="subcellular location">
    <subcellularLocation>
        <location evidence="1">Membrane</location>
    </subcellularLocation>
</comment>
<comment type="caution">
    <text evidence="12">The sequence shown here is derived from an EMBL/GenBank/DDBJ whole genome shotgun (WGS) entry which is preliminary data.</text>
</comment>
<dbReference type="SMART" id="SM00406">
    <property type="entry name" value="IGv"/>
    <property type="match status" value="1"/>
</dbReference>
<dbReference type="eggNOG" id="ENOG502QVVR">
    <property type="taxonomic scope" value="Eukaryota"/>
</dbReference>
<evidence type="ECO:0000256" key="6">
    <source>
        <dbReference type="ARBA" id="ARBA00023180"/>
    </source>
</evidence>
<dbReference type="InterPro" id="IPR057365">
    <property type="entry name" value="URGCP"/>
</dbReference>
<dbReference type="GO" id="GO:1903037">
    <property type="term" value="P:regulation of leukocyte cell-cell adhesion"/>
    <property type="evidence" value="ECO:0007669"/>
    <property type="project" value="UniProtKB-ARBA"/>
</dbReference>
<dbReference type="Pfam" id="PF22705">
    <property type="entry name" value="C2-set_3"/>
    <property type="match status" value="1"/>
</dbReference>
<gene>
    <name evidence="12" type="ORF">Y1Q_0004728</name>
</gene>
<dbReference type="InterPro" id="IPR052986">
    <property type="entry name" value="VLIG_GTPase"/>
</dbReference>
<dbReference type="InterPro" id="IPR007110">
    <property type="entry name" value="Ig-like_dom"/>
</dbReference>
<comment type="similarity">
    <text evidence="2">Belongs to the TRAFAC class dynamin-like GTPase superfamily. Very large inducible GTPase (VLIG) family.</text>
</comment>
<evidence type="ECO:0000256" key="2">
    <source>
        <dbReference type="ARBA" id="ARBA00006828"/>
    </source>
</evidence>
<dbReference type="Proteomes" id="UP000050525">
    <property type="component" value="Unassembled WGS sequence"/>
</dbReference>
<dbReference type="PROSITE" id="PS50835">
    <property type="entry name" value="IG_LIKE"/>
    <property type="match status" value="2"/>
</dbReference>
<dbReference type="Pfam" id="PF07686">
    <property type="entry name" value="V-set"/>
    <property type="match status" value="1"/>
</dbReference>
<dbReference type="Gene3D" id="3.40.50.300">
    <property type="entry name" value="P-loop containing nucleotide triphosphate hydrolases"/>
    <property type="match status" value="1"/>
</dbReference>
<dbReference type="InterPro" id="IPR003599">
    <property type="entry name" value="Ig_sub"/>
</dbReference>
<dbReference type="InterPro" id="IPR013106">
    <property type="entry name" value="Ig_V-set"/>
</dbReference>
<evidence type="ECO:0000313" key="13">
    <source>
        <dbReference type="Proteomes" id="UP000050525"/>
    </source>
</evidence>
<evidence type="ECO:0000313" key="12">
    <source>
        <dbReference type="EMBL" id="KYO31579.1"/>
    </source>
</evidence>
<dbReference type="GO" id="GO:0005525">
    <property type="term" value="F:GTP binding"/>
    <property type="evidence" value="ECO:0007669"/>
    <property type="project" value="InterPro"/>
</dbReference>
<evidence type="ECO:0000256" key="3">
    <source>
        <dbReference type="ARBA" id="ARBA00022729"/>
    </source>
</evidence>
<dbReference type="InterPro" id="IPR013783">
    <property type="entry name" value="Ig-like_fold"/>
</dbReference>
<feature type="region of interest" description="Disordered" evidence="8">
    <location>
        <begin position="1"/>
        <end position="22"/>
    </location>
</feature>
<dbReference type="PANTHER" id="PTHR14819:SF9">
    <property type="entry name" value="UP-REGULATOR OF CELL PROLIFERATION-LIKE"/>
    <property type="match status" value="1"/>
</dbReference>
<feature type="transmembrane region" description="Helical" evidence="9">
    <location>
        <begin position="248"/>
        <end position="270"/>
    </location>
</feature>
<name>A0A151N4Q7_ALLMI</name>
<dbReference type="Pfam" id="PF25496">
    <property type="entry name" value="URGCP"/>
    <property type="match status" value="1"/>
</dbReference>
<dbReference type="SUPFAM" id="SSF48726">
    <property type="entry name" value="Immunoglobulin"/>
    <property type="match status" value="2"/>
</dbReference>
<evidence type="ECO:0000256" key="5">
    <source>
        <dbReference type="ARBA" id="ARBA00023157"/>
    </source>
</evidence>
<evidence type="ECO:0000256" key="1">
    <source>
        <dbReference type="ARBA" id="ARBA00004370"/>
    </source>
</evidence>
<dbReference type="FunFam" id="2.60.40.10:FF:000142">
    <property type="entry name" value="V-set domain-containing T-cell activation inhibitor 1"/>
    <property type="match status" value="1"/>
</dbReference>
<accession>A0A151N4Q7</accession>
<protein>
    <recommendedName>
        <fullName evidence="14">Interferon-induced very large GTPase 1-like</fullName>
    </recommendedName>
</protein>
<dbReference type="SMART" id="SM00409">
    <property type="entry name" value="IG"/>
    <property type="match status" value="1"/>
</dbReference>
<keyword evidence="7" id="KW-0393">Immunoglobulin domain</keyword>
<dbReference type="InterPro" id="IPR030383">
    <property type="entry name" value="G_VLIG_dom"/>
</dbReference>
<evidence type="ECO:0000259" key="11">
    <source>
        <dbReference type="PROSITE" id="PS51717"/>
    </source>
</evidence>
<keyword evidence="6" id="KW-0325">Glycoprotein</keyword>
<evidence type="ECO:0008006" key="14">
    <source>
        <dbReference type="Google" id="ProtNLM"/>
    </source>
</evidence>
<dbReference type="Pfam" id="PF25683">
    <property type="entry name" value="URGCP_GTPase"/>
    <property type="match status" value="1"/>
</dbReference>
<dbReference type="InterPro" id="IPR058641">
    <property type="entry name" value="GVIN1_dom"/>
</dbReference>
<dbReference type="GO" id="GO:0016020">
    <property type="term" value="C:membrane"/>
    <property type="evidence" value="ECO:0007669"/>
    <property type="project" value="UniProtKB-SubCell"/>
</dbReference>
<evidence type="ECO:0000256" key="9">
    <source>
        <dbReference type="SAM" id="Phobius"/>
    </source>
</evidence>
<evidence type="ECO:0000259" key="10">
    <source>
        <dbReference type="PROSITE" id="PS50835"/>
    </source>
</evidence>
<evidence type="ECO:0000256" key="8">
    <source>
        <dbReference type="SAM" id="MobiDB-lite"/>
    </source>
</evidence>
<dbReference type="Pfam" id="PF25974">
    <property type="entry name" value="URGCP_9th"/>
    <property type="match status" value="1"/>
</dbReference>
<keyword evidence="9" id="KW-1133">Transmembrane helix</keyword>
<keyword evidence="3" id="KW-0732">Signal</keyword>
<organism evidence="12 13">
    <name type="scientific">Alligator mississippiensis</name>
    <name type="common">American alligator</name>
    <dbReference type="NCBI Taxonomy" id="8496"/>
    <lineage>
        <taxon>Eukaryota</taxon>
        <taxon>Metazoa</taxon>
        <taxon>Chordata</taxon>
        <taxon>Craniata</taxon>
        <taxon>Vertebrata</taxon>
        <taxon>Euteleostomi</taxon>
        <taxon>Archelosauria</taxon>
        <taxon>Archosauria</taxon>
        <taxon>Crocodylia</taxon>
        <taxon>Alligatoridae</taxon>
        <taxon>Alligatorinae</taxon>
        <taxon>Alligator</taxon>
    </lineage>
</organism>
<keyword evidence="5" id="KW-1015">Disulfide bond</keyword>
<dbReference type="Gene3D" id="2.60.40.10">
    <property type="entry name" value="Immunoglobulins"/>
    <property type="match status" value="2"/>
</dbReference>
<keyword evidence="13" id="KW-1185">Reference proteome</keyword>